<dbReference type="Gene3D" id="2.40.70.10">
    <property type="entry name" value="Acid Proteases"/>
    <property type="match status" value="2"/>
</dbReference>
<gene>
    <name evidence="2" type="ORF">CI610_00813</name>
</gene>
<feature type="domain" description="Retropepsin-like aspartic endopeptidase" evidence="1">
    <location>
        <begin position="242"/>
        <end position="370"/>
    </location>
</feature>
<reference evidence="2" key="1">
    <citation type="journal article" date="2017" name="Appl. Environ. Microbiol.">
        <title>Molecular characterization of an Endozoicomonas-like organism causing infection in king scallop Pecten maximus L.</title>
        <authorList>
            <person name="Cano I."/>
            <person name="van Aerle R."/>
            <person name="Ross S."/>
            <person name="Verner-Jeffreys D.W."/>
            <person name="Paley R.K."/>
            <person name="Rimmer G."/>
            <person name="Ryder D."/>
            <person name="Hooper P."/>
            <person name="Stone D."/>
            <person name="Feist S.W."/>
        </authorList>
    </citation>
    <scope>NUCLEOTIDE SEQUENCE</scope>
</reference>
<dbReference type="SUPFAM" id="SSF50630">
    <property type="entry name" value="Acid proteases"/>
    <property type="match status" value="2"/>
</dbReference>
<dbReference type="AlphaFoldDB" id="A0A2H9TAD1"/>
<evidence type="ECO:0000259" key="1">
    <source>
        <dbReference type="Pfam" id="PF05618"/>
    </source>
</evidence>
<proteinExistence type="predicted"/>
<comment type="caution">
    <text evidence="2">The sequence shown here is derived from an EMBL/GenBank/DDBJ whole genome shotgun (WGS) entry which is preliminary data.</text>
</comment>
<dbReference type="EMBL" id="NSIT01000027">
    <property type="protein sequence ID" value="PJE80200.1"/>
    <property type="molecule type" value="Genomic_DNA"/>
</dbReference>
<sequence length="381" mass="42794">MIHYPALFAVLASLLMTGCNALMSSHQAEPSSSQDSAQQLAEPIMKKNIHEPSAEKHKKAMRQAIYQIPSHIEGRLLVGRSEKAFLPEQELALEAKMDTGAAVSSIDARSQQIFERDGKKWVKFIVARSSESDASIELPVKRMILIKRPNEDPVERPVVEMTVSVGDITQQIEISLTNRTNYEFPLLLGRNFLRDMVVVDVSKSFVSQEKLLKTQSLKRSATSNQPVATRILKPVAINNVPVLGAVETISFPEVKETLPARIDTGAKTSSIDARNIETFKKENHHWVRFSLRLPDDKKHTIELPVSRFVLIKRHGLPSERRPVVKMQVIIGDITAKTEFTLRNRKDYDYPVLIGVRFLNNTAIVDVSKKFAGSNAPLRKKS</sequence>
<dbReference type="PANTHER" id="PTHR38037:SF2">
    <property type="entry name" value="ATP-DEPENDENT ZINC PROTEASE DOMAIN-CONTAINING PROTEIN-RELATED"/>
    <property type="match status" value="1"/>
</dbReference>
<protein>
    <recommendedName>
        <fullName evidence="1">Retropepsin-like aspartic endopeptidase domain-containing protein</fullName>
    </recommendedName>
</protein>
<dbReference type="InterPro" id="IPR008503">
    <property type="entry name" value="Asp_endopeptidase"/>
</dbReference>
<dbReference type="Pfam" id="PF05618">
    <property type="entry name" value="Zn_protease"/>
    <property type="match status" value="2"/>
</dbReference>
<organism evidence="2">
    <name type="scientific">invertebrate metagenome</name>
    <dbReference type="NCBI Taxonomy" id="1711999"/>
    <lineage>
        <taxon>unclassified sequences</taxon>
        <taxon>metagenomes</taxon>
        <taxon>organismal metagenomes</taxon>
    </lineage>
</organism>
<feature type="domain" description="Retropepsin-like aspartic endopeptidase" evidence="1">
    <location>
        <begin position="78"/>
        <end position="209"/>
    </location>
</feature>
<name>A0A2H9TAD1_9ZZZZ</name>
<evidence type="ECO:0000313" key="2">
    <source>
        <dbReference type="EMBL" id="PJE80200.1"/>
    </source>
</evidence>
<dbReference type="PANTHER" id="PTHR38037">
    <property type="entry name" value="ZN_PROTEASE DOMAIN-CONTAINING PROTEIN"/>
    <property type="match status" value="1"/>
</dbReference>
<dbReference type="InterPro" id="IPR021109">
    <property type="entry name" value="Peptidase_aspartic_dom_sf"/>
</dbReference>
<accession>A0A2H9TAD1</accession>